<dbReference type="HAMAP" id="MF_00022">
    <property type="entry name" value="Glu_tRNA_synth_type1"/>
    <property type="match status" value="1"/>
</dbReference>
<dbReference type="InterPro" id="IPR008925">
    <property type="entry name" value="aa_tRNA-synth_I_cd-bd_sf"/>
</dbReference>
<dbReference type="PANTHER" id="PTHR43311:SF2">
    <property type="entry name" value="GLUTAMATE--TRNA LIGASE, MITOCHONDRIAL-RELATED"/>
    <property type="match status" value="1"/>
</dbReference>
<dbReference type="Pfam" id="PF00749">
    <property type="entry name" value="tRNA-synt_1c"/>
    <property type="match status" value="1"/>
</dbReference>
<dbReference type="InterPro" id="IPR004527">
    <property type="entry name" value="Glu-tRNA-ligase_bac/mito"/>
</dbReference>
<dbReference type="InterPro" id="IPR014729">
    <property type="entry name" value="Rossmann-like_a/b/a_fold"/>
</dbReference>
<evidence type="ECO:0000313" key="15">
    <source>
        <dbReference type="Proteomes" id="UP001412239"/>
    </source>
</evidence>
<dbReference type="AlphaFoldDB" id="A0A292Q9S9"/>
<evidence type="ECO:0000256" key="5">
    <source>
        <dbReference type="ARBA" id="ARBA00022741"/>
    </source>
</evidence>
<dbReference type="EMBL" id="LN890946">
    <property type="protein sequence ID" value="CUS15467.1"/>
    <property type="molecule type" value="Genomic_DNA"/>
</dbReference>
<dbReference type="FunFam" id="3.40.50.620:FF:000045">
    <property type="entry name" value="Glutamate--tRNA ligase, mitochondrial"/>
    <property type="match status" value="1"/>
</dbReference>
<dbReference type="InterPro" id="IPR020058">
    <property type="entry name" value="Glu/Gln-tRNA-synth_Ib_cat-dom"/>
</dbReference>
<dbReference type="CDD" id="cd00808">
    <property type="entry name" value="GluRS_core"/>
    <property type="match status" value="1"/>
</dbReference>
<reference evidence="14" key="1">
    <citation type="submission" date="2015-10" db="EMBL/GenBank/DDBJ databases">
        <authorList>
            <person name="Regsiter A."/>
            <person name="william w."/>
        </authorList>
    </citation>
    <scope>NUCLEOTIDE SEQUENCE</scope>
    <source>
        <strain evidence="14">Montdore</strain>
    </source>
</reference>
<dbReference type="InterPro" id="IPR020751">
    <property type="entry name" value="aa-tRNA-synth_I_codon-bd_sub2"/>
</dbReference>
<protein>
    <recommendedName>
        <fullName evidence="10">Glutamate--tRNA ligase, mitochondrial</fullName>
        <ecNumber evidence="3">6.1.1.17</ecNumber>
    </recommendedName>
    <alternativeName>
        <fullName evidence="9">Glutamyl-tRNA synthetase</fullName>
    </alternativeName>
</protein>
<evidence type="ECO:0000256" key="6">
    <source>
        <dbReference type="ARBA" id="ARBA00022840"/>
    </source>
</evidence>
<dbReference type="Gene3D" id="1.10.10.350">
    <property type="match status" value="1"/>
</dbReference>
<evidence type="ECO:0000256" key="10">
    <source>
        <dbReference type="ARBA" id="ARBA00072917"/>
    </source>
</evidence>
<comment type="similarity">
    <text evidence="2">Belongs to the class-I aminoacyl-tRNA synthetase family. Glutamate--tRNA ligase type 1 subfamily.</text>
</comment>
<evidence type="ECO:0000256" key="1">
    <source>
        <dbReference type="ARBA" id="ARBA00004173"/>
    </source>
</evidence>
<dbReference type="GO" id="GO:0005739">
    <property type="term" value="C:mitochondrion"/>
    <property type="evidence" value="ECO:0007669"/>
    <property type="project" value="UniProtKB-SubCell"/>
</dbReference>
<dbReference type="Proteomes" id="UP001412239">
    <property type="component" value="Unassembled WGS sequence"/>
</dbReference>
<evidence type="ECO:0000256" key="4">
    <source>
        <dbReference type="ARBA" id="ARBA00022598"/>
    </source>
</evidence>
<feature type="domain" description="Glutamyl/glutaminyl-tRNA synthetase class Ib catalytic" evidence="12">
    <location>
        <begin position="43"/>
        <end position="352"/>
    </location>
</feature>
<organism evidence="14 15">
    <name type="scientific">Tuber aestivum</name>
    <name type="common">summer truffle</name>
    <dbReference type="NCBI Taxonomy" id="59557"/>
    <lineage>
        <taxon>Eukaryota</taxon>
        <taxon>Fungi</taxon>
        <taxon>Dikarya</taxon>
        <taxon>Ascomycota</taxon>
        <taxon>Pezizomycotina</taxon>
        <taxon>Pezizomycetes</taxon>
        <taxon>Pezizales</taxon>
        <taxon>Tuberaceae</taxon>
        <taxon>Tuber</taxon>
    </lineage>
</organism>
<evidence type="ECO:0000256" key="8">
    <source>
        <dbReference type="ARBA" id="ARBA00023146"/>
    </source>
</evidence>
<gene>
    <name evidence="14" type="ORF">GSTUAT00000400001</name>
</gene>
<dbReference type="InterPro" id="IPR049940">
    <property type="entry name" value="GluQ/Sye"/>
</dbReference>
<accession>A0A292Q9S9</accession>
<dbReference type="Gene3D" id="3.40.50.620">
    <property type="entry name" value="HUPs"/>
    <property type="match status" value="1"/>
</dbReference>
<dbReference type="GO" id="GO:0004818">
    <property type="term" value="F:glutamate-tRNA ligase activity"/>
    <property type="evidence" value="ECO:0007669"/>
    <property type="project" value="UniProtKB-EC"/>
</dbReference>
<comment type="subcellular location">
    <subcellularLocation>
        <location evidence="1">Mitochondrion</location>
    </subcellularLocation>
</comment>
<evidence type="ECO:0000256" key="2">
    <source>
        <dbReference type="ARBA" id="ARBA00007894"/>
    </source>
</evidence>
<dbReference type="Pfam" id="PF19269">
    <property type="entry name" value="Anticodon_2"/>
    <property type="match status" value="1"/>
</dbReference>
<dbReference type="GO" id="GO:0000049">
    <property type="term" value="F:tRNA binding"/>
    <property type="evidence" value="ECO:0007669"/>
    <property type="project" value="InterPro"/>
</dbReference>
<dbReference type="EC" id="6.1.1.17" evidence="3"/>
<keyword evidence="8 11" id="KW-0030">Aminoacyl-tRNA synthetase</keyword>
<evidence type="ECO:0000259" key="12">
    <source>
        <dbReference type="Pfam" id="PF00749"/>
    </source>
</evidence>
<keyword evidence="15" id="KW-1185">Reference proteome</keyword>
<proteinExistence type="inferred from homology"/>
<keyword evidence="5 11" id="KW-0547">Nucleotide-binding</keyword>
<evidence type="ECO:0000313" key="14">
    <source>
        <dbReference type="EMBL" id="CUS15467.1"/>
    </source>
</evidence>
<keyword evidence="6 11" id="KW-0067">ATP-binding</keyword>
<dbReference type="InterPro" id="IPR000924">
    <property type="entry name" value="Glu/Gln-tRNA-synth"/>
</dbReference>
<dbReference type="GO" id="GO:0005524">
    <property type="term" value="F:ATP binding"/>
    <property type="evidence" value="ECO:0007669"/>
    <property type="project" value="UniProtKB-KW"/>
</dbReference>
<evidence type="ECO:0000256" key="9">
    <source>
        <dbReference type="ARBA" id="ARBA00030865"/>
    </source>
</evidence>
<dbReference type="PRINTS" id="PR00987">
    <property type="entry name" value="TRNASYNTHGLU"/>
</dbReference>
<evidence type="ECO:0000256" key="7">
    <source>
        <dbReference type="ARBA" id="ARBA00022917"/>
    </source>
</evidence>
<keyword evidence="7 11" id="KW-0648">Protein biosynthesis</keyword>
<dbReference type="GO" id="GO:0006424">
    <property type="term" value="P:glutamyl-tRNA aminoacylation"/>
    <property type="evidence" value="ECO:0007669"/>
    <property type="project" value="InterPro"/>
</dbReference>
<dbReference type="InterPro" id="IPR033910">
    <property type="entry name" value="GluRS_core"/>
</dbReference>
<dbReference type="PANTHER" id="PTHR43311">
    <property type="entry name" value="GLUTAMATE--TRNA LIGASE"/>
    <property type="match status" value="1"/>
</dbReference>
<dbReference type="NCBIfam" id="TIGR00464">
    <property type="entry name" value="gltX_bact"/>
    <property type="match status" value="1"/>
</dbReference>
<dbReference type="GO" id="GO:0008270">
    <property type="term" value="F:zinc ion binding"/>
    <property type="evidence" value="ECO:0007669"/>
    <property type="project" value="InterPro"/>
</dbReference>
<feature type="domain" description="Aminoacyl-tRNA synthetase class I anticodon-binding" evidence="13">
    <location>
        <begin position="400"/>
        <end position="538"/>
    </location>
</feature>
<dbReference type="SUPFAM" id="SSF52374">
    <property type="entry name" value="Nucleotidylyl transferase"/>
    <property type="match status" value="1"/>
</dbReference>
<evidence type="ECO:0000256" key="11">
    <source>
        <dbReference type="RuleBase" id="RU363037"/>
    </source>
</evidence>
<evidence type="ECO:0000259" key="13">
    <source>
        <dbReference type="Pfam" id="PF19269"/>
    </source>
</evidence>
<dbReference type="SUPFAM" id="SSF48163">
    <property type="entry name" value="An anticodon-binding domain of class I aminoacyl-tRNA synthetases"/>
    <property type="match status" value="1"/>
</dbReference>
<evidence type="ECO:0000256" key="3">
    <source>
        <dbReference type="ARBA" id="ARBA00012835"/>
    </source>
</evidence>
<sequence>MAFMFSKTIPISSRFLRLCRRCSSTPKFSHTAIHGSSAIAPARTRFAPSPTGYLHLGSLRTALFNYLLAKGTGGQFLLRIEDTDKKRTMEGAEEGIFDTLRWAGLQWDEGPLVGGGFGPYRQSERTELYKKHVDILLEEGHAYRCYCTPQRLEALALTRKNSGQSTDYDRHCLDSPPIASTTEPHVIRLKAPVQYPPYRDLVYGTINSGTRSNDHSIGAFEDPILLKSDGMPTYHLANVVDDHFMNITHVVRATEWMPSTPKHVHLYSCFGWAPPKFVHVGLLQDIQGRKLSKRTGDVFVSEFREKGYLPEALNNFVALMGWSHAGESDVLDMQKLVEQFSIDGLTTGNTKVGFGKLDFLQKQYVRIRVMEGSGDTEILDAVETQVRKEFGESLEDGTPITREYIKSVLQANVQNYLIPSEFTEMSSYFFQVPSLDEKPAIKPIRQIKAFLDATPAPASARSFLADTISQLNQAEWTKEGLEFVVDGPRGDKAALTAWRARMRIVRLGLSGGADGPTIVATMLVLGKERCMERLRRAIAKLDDGVKGVGLKKLETGSA</sequence>
<keyword evidence="4 11" id="KW-0436">Ligase</keyword>
<name>A0A292Q9S9_9PEZI</name>
<dbReference type="InterPro" id="IPR045462">
    <property type="entry name" value="aa-tRNA-synth_I_cd-bd"/>
</dbReference>